<evidence type="ECO:0000313" key="3">
    <source>
        <dbReference type="EMBL" id="MBX8632068.1"/>
    </source>
</evidence>
<accession>A0A8J8CB45</accession>
<sequence length="408" mass="44796">MNQSYRLLQEEAGRCIGCGFCESVCPTQPASGFSEFMGARGRILISRELLRRLESGEDASALARSFYSCLDCYACLQVCPAGVNAGLASHYAKELLSGSSAPSLARMIERMVMKYGSIVPIGRRASRWARGLNIPRSGETLLYTGQMYQLMAYTSRLSALLHARFPGPDALASAVIRVPSLAFISNLFRDRKVASRMDEILRNIALLIKASGTDFFYLYEKEPYPGTLLNDLGFHDSFVSYAGKVVSLFRDVNARRIITVDPHTYDLLKNVVPSVVEGFDFEVLHYLEVIGGVEYKRSNGKFVFHEPCHLSRRFSGFSPAAEALGRAASFVLPEKNGQNTYCCGGPDELLFPRVAASVSERRAEQLAAASDADVVTACPVCLTTLSRRSRAVDISSVLLDSCIAGQER</sequence>
<dbReference type="SUPFAM" id="SSF46548">
    <property type="entry name" value="alpha-helical ferredoxin"/>
    <property type="match status" value="1"/>
</dbReference>
<dbReference type="InterPro" id="IPR017900">
    <property type="entry name" value="4Fe4S_Fe_S_CS"/>
</dbReference>
<evidence type="ECO:0000259" key="2">
    <source>
        <dbReference type="PROSITE" id="PS51379"/>
    </source>
</evidence>
<dbReference type="GO" id="GO:0051536">
    <property type="term" value="F:iron-sulfur cluster binding"/>
    <property type="evidence" value="ECO:0007669"/>
    <property type="project" value="InterPro"/>
</dbReference>
<name>A0A8J8CB45_9ARCH</name>
<dbReference type="GO" id="GO:0016491">
    <property type="term" value="F:oxidoreductase activity"/>
    <property type="evidence" value="ECO:0007669"/>
    <property type="project" value="UniProtKB-ARBA"/>
</dbReference>
<dbReference type="GO" id="GO:0005886">
    <property type="term" value="C:plasma membrane"/>
    <property type="evidence" value="ECO:0007669"/>
    <property type="project" value="TreeGrafter"/>
</dbReference>
<dbReference type="PROSITE" id="PS00198">
    <property type="entry name" value="4FE4S_FER_1"/>
    <property type="match status" value="2"/>
</dbReference>
<dbReference type="Proteomes" id="UP000716004">
    <property type="component" value="Unassembled WGS sequence"/>
</dbReference>
<dbReference type="InterPro" id="IPR017896">
    <property type="entry name" value="4Fe4S_Fe-S-bd"/>
</dbReference>
<protein>
    <submittedName>
        <fullName evidence="3">(Fe-S)-binding protein</fullName>
    </submittedName>
</protein>
<organism evidence="3 4">
    <name type="scientific">Candidatus Sysuiplasma superficiale</name>
    <dbReference type="NCBI Taxonomy" id="2823368"/>
    <lineage>
        <taxon>Archaea</taxon>
        <taxon>Methanobacteriati</taxon>
        <taxon>Thermoplasmatota</taxon>
        <taxon>Thermoplasmata</taxon>
        <taxon>Candidatus Sysuiplasmatales</taxon>
        <taxon>Candidatus Sysuiplasmataceae</taxon>
        <taxon>Candidatus Sysuiplasma</taxon>
    </lineage>
</organism>
<dbReference type="PANTHER" id="PTHR43255:SF2">
    <property type="entry name" value="HETERODISULFIDE REDUCTASE RELATED PROTEIN"/>
    <property type="match status" value="1"/>
</dbReference>
<reference evidence="3" key="1">
    <citation type="submission" date="2021-04" db="EMBL/GenBank/DDBJ databases">
        <title>Genomic insights into ecological role and evolution of a novel Thermoplasmata order Candidatus Sysuiplasmatales.</title>
        <authorList>
            <person name="Yuan Y."/>
        </authorList>
    </citation>
    <scope>NUCLEOTIDE SEQUENCE</scope>
    <source>
        <strain evidence="3">YP2-bin.285</strain>
    </source>
</reference>
<dbReference type="PROSITE" id="PS51379">
    <property type="entry name" value="4FE4S_FER_2"/>
    <property type="match status" value="1"/>
</dbReference>
<dbReference type="InterPro" id="IPR051460">
    <property type="entry name" value="HdrC_iron-sulfur_subunit"/>
</dbReference>
<dbReference type="EMBL" id="JAGVSJ010000013">
    <property type="protein sequence ID" value="MBX8632068.1"/>
    <property type="molecule type" value="Genomic_DNA"/>
</dbReference>
<proteinExistence type="inferred from homology"/>
<evidence type="ECO:0000256" key="1">
    <source>
        <dbReference type="ARBA" id="ARBA00007097"/>
    </source>
</evidence>
<dbReference type="Pfam" id="PF13183">
    <property type="entry name" value="Fer4_8"/>
    <property type="match status" value="1"/>
</dbReference>
<evidence type="ECO:0000313" key="4">
    <source>
        <dbReference type="Proteomes" id="UP000716004"/>
    </source>
</evidence>
<dbReference type="PANTHER" id="PTHR43255">
    <property type="entry name" value="IRON-SULFUR-BINDING OXIDOREDUCTASE FADF-RELATED-RELATED"/>
    <property type="match status" value="1"/>
</dbReference>
<feature type="domain" description="4Fe-4S ferredoxin-type" evidence="2">
    <location>
        <begin position="5"/>
        <end position="36"/>
    </location>
</feature>
<dbReference type="AlphaFoldDB" id="A0A8J8CB45"/>
<comment type="caution">
    <text evidence="3">The sequence shown here is derived from an EMBL/GenBank/DDBJ whole genome shotgun (WGS) entry which is preliminary data.</text>
</comment>
<dbReference type="Gene3D" id="1.10.1060.10">
    <property type="entry name" value="Alpha-helical ferredoxin"/>
    <property type="match status" value="1"/>
</dbReference>
<gene>
    <name evidence="3" type="ORF">J9259_06080</name>
</gene>
<dbReference type="InterPro" id="IPR009051">
    <property type="entry name" value="Helical_ferredxn"/>
</dbReference>
<comment type="similarity">
    <text evidence="1">Belongs to the HdrC family.</text>
</comment>
<dbReference type="InterPro" id="IPR004017">
    <property type="entry name" value="Cys_rich_dom"/>
</dbReference>
<dbReference type="Pfam" id="PF02754">
    <property type="entry name" value="CCG"/>
    <property type="match status" value="1"/>
</dbReference>